<dbReference type="RefSeq" id="WP_166381072.1">
    <property type="nucleotide sequence ID" value="NZ_BAAATT010000019.1"/>
</dbReference>
<evidence type="ECO:0000313" key="1">
    <source>
        <dbReference type="EMBL" id="GIG18283.1"/>
    </source>
</evidence>
<reference evidence="1" key="1">
    <citation type="submission" date="2021-01" db="EMBL/GenBank/DDBJ databases">
        <title>Whole genome shotgun sequence of Catellatospora methionotrophica NBRC 14553.</title>
        <authorList>
            <person name="Komaki H."/>
            <person name="Tamura T."/>
        </authorList>
    </citation>
    <scope>NUCLEOTIDE SEQUENCE</scope>
    <source>
        <strain evidence="1">NBRC 14553</strain>
    </source>
</reference>
<sequence length="50" mass="5020">MTVATLTPGGRGAAQSVVETNERGVLLATTTPDDLGIGVVVHADDVDVLS</sequence>
<proteinExistence type="predicted"/>
<gene>
    <name evidence="1" type="ORF">Cme02nite_66150</name>
</gene>
<accession>A0A8J3LH80</accession>
<keyword evidence="2" id="KW-1185">Reference proteome</keyword>
<name>A0A8J3LH80_9ACTN</name>
<organism evidence="1 2">
    <name type="scientific">Catellatospora methionotrophica</name>
    <dbReference type="NCBI Taxonomy" id="121620"/>
    <lineage>
        <taxon>Bacteria</taxon>
        <taxon>Bacillati</taxon>
        <taxon>Actinomycetota</taxon>
        <taxon>Actinomycetes</taxon>
        <taxon>Micromonosporales</taxon>
        <taxon>Micromonosporaceae</taxon>
        <taxon>Catellatospora</taxon>
    </lineage>
</organism>
<dbReference type="Proteomes" id="UP000660339">
    <property type="component" value="Unassembled WGS sequence"/>
</dbReference>
<comment type="caution">
    <text evidence="1">The sequence shown here is derived from an EMBL/GenBank/DDBJ whole genome shotgun (WGS) entry which is preliminary data.</text>
</comment>
<dbReference type="AlphaFoldDB" id="A0A8J3LH80"/>
<protein>
    <submittedName>
        <fullName evidence="1">Uncharacterized protein</fullName>
    </submittedName>
</protein>
<dbReference type="EMBL" id="BONJ01000039">
    <property type="protein sequence ID" value="GIG18283.1"/>
    <property type="molecule type" value="Genomic_DNA"/>
</dbReference>
<evidence type="ECO:0000313" key="2">
    <source>
        <dbReference type="Proteomes" id="UP000660339"/>
    </source>
</evidence>